<protein>
    <recommendedName>
        <fullName evidence="1">Sulfurtransferase</fullName>
    </recommendedName>
</protein>
<dbReference type="OMA" id="KTFNTIC"/>
<keyword evidence="4" id="KW-1185">Reference proteome</keyword>
<dbReference type="Pfam" id="PF00581">
    <property type="entry name" value="Rhodanese"/>
    <property type="match status" value="1"/>
</dbReference>
<dbReference type="EMBL" id="JRES01000062">
    <property type="protein sequence ID" value="KNC34490.1"/>
    <property type="molecule type" value="Genomic_DNA"/>
</dbReference>
<dbReference type="SUPFAM" id="SSF52821">
    <property type="entry name" value="Rhodanese/Cell cycle control phosphatase"/>
    <property type="match status" value="1"/>
</dbReference>
<dbReference type="CDD" id="cd01519">
    <property type="entry name" value="RHOD_HSP67B2"/>
    <property type="match status" value="1"/>
</dbReference>
<evidence type="ECO:0000313" key="3">
    <source>
        <dbReference type="EMBL" id="KNC34490.1"/>
    </source>
</evidence>
<evidence type="ECO:0000313" key="4">
    <source>
        <dbReference type="Proteomes" id="UP000037069"/>
    </source>
</evidence>
<dbReference type="Proteomes" id="UP000037069">
    <property type="component" value="Unassembled WGS sequence"/>
</dbReference>
<dbReference type="InterPro" id="IPR001307">
    <property type="entry name" value="Thiosulphate_STrfase_CS"/>
</dbReference>
<keyword evidence="1" id="KW-0808">Transferase</keyword>
<dbReference type="InterPro" id="IPR036873">
    <property type="entry name" value="Rhodanese-like_dom_sf"/>
</dbReference>
<gene>
    <name evidence="3" type="ORF">FF38_02733</name>
</gene>
<dbReference type="STRING" id="7375.A0A0L0CQ49"/>
<name>A0A0L0CQ49_LUCCU</name>
<sequence length="111" mass="12174">MATYEEVKDVPNHPEVYLIDVRNKDELASTGAIPGSINIPLPDLGQAFEMSDNDFKTQFNRAKPSLDAPLIFSCLKGGRAQKATDMAVAQGFKNAKPYAGSWTEWAQKEGL</sequence>
<dbReference type="OrthoDB" id="566238at2759"/>
<dbReference type="PROSITE" id="PS50206">
    <property type="entry name" value="RHODANESE_3"/>
    <property type="match status" value="1"/>
</dbReference>
<dbReference type="InterPro" id="IPR001763">
    <property type="entry name" value="Rhodanese-like_dom"/>
</dbReference>
<proteinExistence type="predicted"/>
<evidence type="ECO:0000259" key="2">
    <source>
        <dbReference type="PROSITE" id="PS50206"/>
    </source>
</evidence>
<organism evidence="3 4">
    <name type="scientific">Lucilia cuprina</name>
    <name type="common">Green bottle fly</name>
    <name type="synonym">Australian sheep blowfly</name>
    <dbReference type="NCBI Taxonomy" id="7375"/>
    <lineage>
        <taxon>Eukaryota</taxon>
        <taxon>Metazoa</taxon>
        <taxon>Ecdysozoa</taxon>
        <taxon>Arthropoda</taxon>
        <taxon>Hexapoda</taxon>
        <taxon>Insecta</taxon>
        <taxon>Pterygota</taxon>
        <taxon>Neoptera</taxon>
        <taxon>Endopterygota</taxon>
        <taxon>Diptera</taxon>
        <taxon>Brachycera</taxon>
        <taxon>Muscomorpha</taxon>
        <taxon>Oestroidea</taxon>
        <taxon>Calliphoridae</taxon>
        <taxon>Luciliinae</taxon>
        <taxon>Lucilia</taxon>
    </lineage>
</organism>
<dbReference type="GO" id="GO:0004792">
    <property type="term" value="F:thiosulfate-cyanide sulfurtransferase activity"/>
    <property type="evidence" value="ECO:0007669"/>
    <property type="project" value="InterPro"/>
</dbReference>
<dbReference type="Gene3D" id="3.40.250.10">
    <property type="entry name" value="Rhodanese-like domain"/>
    <property type="match status" value="1"/>
</dbReference>
<dbReference type="PANTHER" id="PTHR44086">
    <property type="entry name" value="THIOSULFATE SULFURTRANSFERASE RDL2, MITOCHONDRIAL-RELATED"/>
    <property type="match status" value="1"/>
</dbReference>
<accession>A0A0L0CQ49</accession>
<dbReference type="AlphaFoldDB" id="A0A0L0CQ49"/>
<evidence type="ECO:0000256" key="1">
    <source>
        <dbReference type="RuleBase" id="RU000507"/>
    </source>
</evidence>
<dbReference type="PROSITE" id="PS00683">
    <property type="entry name" value="RHODANESE_2"/>
    <property type="match status" value="1"/>
</dbReference>
<comment type="caution">
    <text evidence="3">The sequence shown here is derived from an EMBL/GenBank/DDBJ whole genome shotgun (WGS) entry which is preliminary data.</text>
</comment>
<feature type="domain" description="Rhodanese" evidence="2">
    <location>
        <begin position="12"/>
        <end position="110"/>
    </location>
</feature>
<keyword evidence="3" id="KW-0346">Stress response</keyword>
<dbReference type="SMART" id="SM00450">
    <property type="entry name" value="RHOD"/>
    <property type="match status" value="1"/>
</dbReference>
<reference evidence="3 4" key="1">
    <citation type="journal article" date="2015" name="Nat. Commun.">
        <title>Lucilia cuprina genome unlocks parasitic fly biology to underpin future interventions.</title>
        <authorList>
            <person name="Anstead C.A."/>
            <person name="Korhonen P.K."/>
            <person name="Young N.D."/>
            <person name="Hall R.S."/>
            <person name="Jex A.R."/>
            <person name="Murali S.C."/>
            <person name="Hughes D.S."/>
            <person name="Lee S.F."/>
            <person name="Perry T."/>
            <person name="Stroehlein A.J."/>
            <person name="Ansell B.R."/>
            <person name="Breugelmans B."/>
            <person name="Hofmann A."/>
            <person name="Qu J."/>
            <person name="Dugan S."/>
            <person name="Lee S.L."/>
            <person name="Chao H."/>
            <person name="Dinh H."/>
            <person name="Han Y."/>
            <person name="Doddapaneni H.V."/>
            <person name="Worley K.C."/>
            <person name="Muzny D.M."/>
            <person name="Ioannidis P."/>
            <person name="Waterhouse R.M."/>
            <person name="Zdobnov E.M."/>
            <person name="James P.J."/>
            <person name="Bagnall N.H."/>
            <person name="Kotze A.C."/>
            <person name="Gibbs R.A."/>
            <person name="Richards S."/>
            <person name="Batterham P."/>
            <person name="Gasser R.B."/>
        </authorList>
    </citation>
    <scope>NUCLEOTIDE SEQUENCE [LARGE SCALE GENOMIC DNA]</scope>
    <source>
        <strain evidence="3 4">LS</strain>
        <tissue evidence="3">Full body</tissue>
    </source>
</reference>
<dbReference type="PANTHER" id="PTHR44086:SF10">
    <property type="entry name" value="THIOSULFATE SULFURTRANSFERASE_RHODANESE-LIKE DOMAIN-CONTAINING PROTEIN 3"/>
    <property type="match status" value="1"/>
</dbReference>